<reference evidence="2" key="1">
    <citation type="journal article" date="2019" name="Int. J. Syst. Evol. Microbiol.">
        <title>The Global Catalogue of Microorganisms (GCM) 10K type strain sequencing project: providing services to taxonomists for standard genome sequencing and annotation.</title>
        <authorList>
            <consortium name="The Broad Institute Genomics Platform"/>
            <consortium name="The Broad Institute Genome Sequencing Center for Infectious Disease"/>
            <person name="Wu L."/>
            <person name="Ma J."/>
        </authorList>
    </citation>
    <scope>NUCLEOTIDE SEQUENCE [LARGE SCALE GENOMIC DNA]</scope>
    <source>
        <strain evidence="2">JCM 9458</strain>
    </source>
</reference>
<evidence type="ECO:0000313" key="2">
    <source>
        <dbReference type="Proteomes" id="UP001501676"/>
    </source>
</evidence>
<organism evidence="1 2">
    <name type="scientific">Cryptosporangium minutisporangium</name>
    <dbReference type="NCBI Taxonomy" id="113569"/>
    <lineage>
        <taxon>Bacteria</taxon>
        <taxon>Bacillati</taxon>
        <taxon>Actinomycetota</taxon>
        <taxon>Actinomycetes</taxon>
        <taxon>Cryptosporangiales</taxon>
        <taxon>Cryptosporangiaceae</taxon>
        <taxon>Cryptosporangium</taxon>
    </lineage>
</organism>
<comment type="caution">
    <text evidence="1">The sequence shown here is derived from an EMBL/GenBank/DDBJ whole genome shotgun (WGS) entry which is preliminary data.</text>
</comment>
<protein>
    <submittedName>
        <fullName evidence="1">Peroxide stress protein YaaA</fullName>
    </submittedName>
</protein>
<gene>
    <name evidence="1" type="primary">yaaA</name>
    <name evidence="1" type="ORF">GCM10020369_13650</name>
</gene>
<dbReference type="Proteomes" id="UP001501676">
    <property type="component" value="Unassembled WGS sequence"/>
</dbReference>
<proteinExistence type="predicted"/>
<sequence length="287" mass="29309">MCKSRRMARVAREKAPLTLLLPPSETKRPGGDGPALDLSALAFPALRPVRERLLTALTALAAEAVAGDPAPALAALGLSAGQRDQLELDAVLATAPTSPALFRYTGVLYDAFDPAGLTPAQRKRAADRVVVASALFGAVRGGDPIPAYRFSAGSRLPGVGTLGALWKPVLGPVLADLPGLVVDLRSGAYAALAPARGAVNVRVLYVAPDGGRSVVSHFNKHAKGLLARALATTTATVASADDVVRVATKAGLAAERHGPHGVDVLLYEPPAGTPAAKRAAAAAAVRE</sequence>
<accession>A0ABP6SSB4</accession>
<evidence type="ECO:0000313" key="1">
    <source>
        <dbReference type="EMBL" id="GAA3384334.1"/>
    </source>
</evidence>
<dbReference type="PANTHER" id="PTHR30283">
    <property type="entry name" value="PEROXIDE STRESS RESPONSE PROTEIN YAAA"/>
    <property type="match status" value="1"/>
</dbReference>
<dbReference type="InterPro" id="IPR005583">
    <property type="entry name" value="YaaA"/>
</dbReference>
<dbReference type="PANTHER" id="PTHR30283:SF4">
    <property type="entry name" value="PEROXIDE STRESS RESISTANCE PROTEIN YAAA"/>
    <property type="match status" value="1"/>
</dbReference>
<keyword evidence="2" id="KW-1185">Reference proteome</keyword>
<dbReference type="Pfam" id="PF03883">
    <property type="entry name" value="H2O2_YaaD"/>
    <property type="match status" value="1"/>
</dbReference>
<name>A0ABP6SSB4_9ACTN</name>
<dbReference type="EMBL" id="BAAAYN010000007">
    <property type="protein sequence ID" value="GAA3384334.1"/>
    <property type="molecule type" value="Genomic_DNA"/>
</dbReference>